<feature type="chain" id="PRO_5044886704" evidence="2">
    <location>
        <begin position="24"/>
        <end position="170"/>
    </location>
</feature>
<protein>
    <submittedName>
        <fullName evidence="3">Sodium/hydrogen exchanger 9B2</fullName>
    </submittedName>
</protein>
<evidence type="ECO:0000256" key="2">
    <source>
        <dbReference type="SAM" id="SignalP"/>
    </source>
</evidence>
<dbReference type="EMBL" id="JBJKFK010000310">
    <property type="protein sequence ID" value="KAL3317917.1"/>
    <property type="molecule type" value="Genomic_DNA"/>
</dbReference>
<dbReference type="InterPro" id="IPR051843">
    <property type="entry name" value="CPA1_transporter"/>
</dbReference>
<gene>
    <name evidence="3" type="primary">SLC9B2_3</name>
    <name evidence="3" type="ORF">Ciccas_003424</name>
</gene>
<comment type="caution">
    <text evidence="3">The sequence shown here is derived from an EMBL/GenBank/DDBJ whole genome shotgun (WGS) entry which is preliminary data.</text>
</comment>
<feature type="signal peptide" evidence="2">
    <location>
        <begin position="1"/>
        <end position="23"/>
    </location>
</feature>
<dbReference type="Proteomes" id="UP001626550">
    <property type="component" value="Unassembled WGS sequence"/>
</dbReference>
<accession>A0ABD2QFC9</accession>
<evidence type="ECO:0000313" key="4">
    <source>
        <dbReference type="Proteomes" id="UP001626550"/>
    </source>
</evidence>
<proteinExistence type="inferred from homology"/>
<keyword evidence="4" id="KW-1185">Reference proteome</keyword>
<sequence>MLLSAGMLLSGLVIRLVGTLILGEEYYIYQSPGLNNTALLLGEKVTDSKIRFASMCTADATLSALLRRLALATILTRAGFSLDPHALREGCSAVFRLALMPCFAETLAATLASKMIIRWDWSWGVLLGYVCGSSNHIGLHIAQPFQLSSKFDHQLCKTPLRANLIQVYFS</sequence>
<dbReference type="AlphaFoldDB" id="A0ABD2QFC9"/>
<evidence type="ECO:0000256" key="1">
    <source>
        <dbReference type="ARBA" id="ARBA00007367"/>
    </source>
</evidence>
<organism evidence="3 4">
    <name type="scientific">Cichlidogyrus casuarinus</name>
    <dbReference type="NCBI Taxonomy" id="1844966"/>
    <lineage>
        <taxon>Eukaryota</taxon>
        <taxon>Metazoa</taxon>
        <taxon>Spiralia</taxon>
        <taxon>Lophotrochozoa</taxon>
        <taxon>Platyhelminthes</taxon>
        <taxon>Monogenea</taxon>
        <taxon>Monopisthocotylea</taxon>
        <taxon>Dactylogyridea</taxon>
        <taxon>Ancyrocephalidae</taxon>
        <taxon>Cichlidogyrus</taxon>
    </lineage>
</organism>
<name>A0ABD2QFC9_9PLAT</name>
<dbReference type="PANTHER" id="PTHR31102:SF1">
    <property type="entry name" value="CATION_H+ EXCHANGER DOMAIN-CONTAINING PROTEIN"/>
    <property type="match status" value="1"/>
</dbReference>
<reference evidence="3 4" key="1">
    <citation type="submission" date="2024-11" db="EMBL/GenBank/DDBJ databases">
        <title>Adaptive evolution of stress response genes in parasites aligns with host niche diversity.</title>
        <authorList>
            <person name="Hahn C."/>
            <person name="Resl P."/>
        </authorList>
    </citation>
    <scope>NUCLEOTIDE SEQUENCE [LARGE SCALE GENOMIC DNA]</scope>
    <source>
        <strain evidence="3">EGGRZ-B1_66</strain>
        <tissue evidence="3">Body</tissue>
    </source>
</reference>
<keyword evidence="2" id="KW-0732">Signal</keyword>
<evidence type="ECO:0000313" key="3">
    <source>
        <dbReference type="EMBL" id="KAL3317917.1"/>
    </source>
</evidence>
<comment type="similarity">
    <text evidence="1">Belongs to the monovalent cation:proton antiporter 1 (CPA1) transporter (TC 2.A.36) family.</text>
</comment>
<dbReference type="PANTHER" id="PTHR31102">
    <property type="match status" value="1"/>
</dbReference>